<dbReference type="InterPro" id="IPR039632">
    <property type="entry name" value="TMEM42"/>
</dbReference>
<dbReference type="PANTHER" id="PTHR31965:SF1">
    <property type="entry name" value="TRANSMEMBRANE PROTEIN 42"/>
    <property type="match status" value="1"/>
</dbReference>
<keyword evidence="2" id="KW-1133">Transmembrane helix</keyword>
<keyword evidence="2" id="KW-0472">Membrane</keyword>
<dbReference type="EMBL" id="LAEV01000634">
    <property type="protein sequence ID" value="KKA29914.1"/>
    <property type="molecule type" value="Genomic_DNA"/>
</dbReference>
<dbReference type="InterPro" id="IPR037185">
    <property type="entry name" value="EmrE-like"/>
</dbReference>
<dbReference type="SUPFAM" id="SSF103481">
    <property type="entry name" value="Multidrug resistance efflux transporter EmrE"/>
    <property type="match status" value="1"/>
</dbReference>
<dbReference type="AlphaFoldDB" id="A0A0F4ZH26"/>
<comment type="caution">
    <text evidence="3">The sequence shown here is derived from an EMBL/GenBank/DDBJ whole genome shotgun (WGS) entry which is preliminary data.</text>
</comment>
<dbReference type="Proteomes" id="UP000033483">
    <property type="component" value="Unassembled WGS sequence"/>
</dbReference>
<sequence>MGWITLAVASGIVAAINSVSTNNLTEKLAMGAAGMFGLTGNSKYFEILLRIIFFIFNIFFNGVMWSLFTRALTIGSSTTKTSMVNTSANFMATAVFGAIIFAETLPPLWFLGASLLVVGNVIIGHQDEGSSAVDNSSGVRDADHDVGDTPLQTYGEVDGERYRDDVDYEREGGYSDEDVPHLADMGSHVHKL</sequence>
<feature type="region of interest" description="Disordered" evidence="1">
    <location>
        <begin position="170"/>
        <end position="192"/>
    </location>
</feature>
<feature type="transmembrane region" description="Helical" evidence="2">
    <location>
        <begin position="47"/>
        <end position="72"/>
    </location>
</feature>
<feature type="transmembrane region" description="Helical" evidence="2">
    <location>
        <begin position="84"/>
        <end position="102"/>
    </location>
</feature>
<keyword evidence="2" id="KW-0812">Transmembrane</keyword>
<reference evidence="3 4" key="1">
    <citation type="submission" date="2015-03" db="EMBL/GenBank/DDBJ databases">
        <authorList>
            <person name="Radwan O."/>
            <person name="Al-Naeli F.A."/>
            <person name="Rendon G.A."/>
            <person name="Fields C."/>
        </authorList>
    </citation>
    <scope>NUCLEOTIDE SEQUENCE [LARGE SCALE GENOMIC DNA]</scope>
    <source>
        <strain evidence="3">CR-DP1</strain>
    </source>
</reference>
<name>A0A0F4ZH26_9PEZI</name>
<organism evidence="3 4">
    <name type="scientific">Thielaviopsis punctulata</name>
    <dbReference type="NCBI Taxonomy" id="72032"/>
    <lineage>
        <taxon>Eukaryota</taxon>
        <taxon>Fungi</taxon>
        <taxon>Dikarya</taxon>
        <taxon>Ascomycota</taxon>
        <taxon>Pezizomycotina</taxon>
        <taxon>Sordariomycetes</taxon>
        <taxon>Hypocreomycetidae</taxon>
        <taxon>Microascales</taxon>
        <taxon>Ceratocystidaceae</taxon>
        <taxon>Thielaviopsis</taxon>
    </lineage>
</organism>
<protein>
    <recommendedName>
        <fullName evidence="5">EamA domain-containing protein</fullName>
    </recommendedName>
</protein>
<proteinExistence type="predicted"/>
<gene>
    <name evidence="3" type="ORF">TD95_001485</name>
</gene>
<dbReference type="OrthoDB" id="5854584at2759"/>
<evidence type="ECO:0000256" key="1">
    <source>
        <dbReference type="SAM" id="MobiDB-lite"/>
    </source>
</evidence>
<evidence type="ECO:0000256" key="2">
    <source>
        <dbReference type="SAM" id="Phobius"/>
    </source>
</evidence>
<evidence type="ECO:0008006" key="5">
    <source>
        <dbReference type="Google" id="ProtNLM"/>
    </source>
</evidence>
<evidence type="ECO:0000313" key="3">
    <source>
        <dbReference type="EMBL" id="KKA29914.1"/>
    </source>
</evidence>
<accession>A0A0F4ZH26</accession>
<evidence type="ECO:0000313" key="4">
    <source>
        <dbReference type="Proteomes" id="UP000033483"/>
    </source>
</evidence>
<keyword evidence="4" id="KW-1185">Reference proteome</keyword>
<feature type="compositionally biased region" description="Basic and acidic residues" evidence="1">
    <location>
        <begin position="170"/>
        <end position="181"/>
    </location>
</feature>
<dbReference type="PANTHER" id="PTHR31965">
    <property type="entry name" value="TRANSMEMBRANE PROTEIN 42"/>
    <property type="match status" value="1"/>
</dbReference>
<feature type="region of interest" description="Disordered" evidence="1">
    <location>
        <begin position="130"/>
        <end position="154"/>
    </location>
</feature>